<dbReference type="EMBL" id="NCSJ02000020">
    <property type="protein sequence ID" value="RFU34440.1"/>
    <property type="molecule type" value="Genomic_DNA"/>
</dbReference>
<dbReference type="STRING" id="5539.A0A3E2HM35"/>
<dbReference type="AlphaFoldDB" id="A0A3E2HM35"/>
<sequence>MEESVIPSYRIHNGGVEATAINSAEPCEPAFIMSLLDDLVYFSIQAVLYFPEAVVDAKLSFQNDYLEAAVPIEMKHLREVINQCRRLKTSPELFPSMSTRHLFLSKVAEIAKVLSNLRRIASKDSTVRKDESNLFVWTPSPANDDPTKRPDMLPDQPGGLNPWNSWLNNSIKPTEGWIALQQKIPRIGDFMNLRKTILYHQKEIKFREDNGDIPKEPVIDPKIGRAGDPYKHMTWSGFCAVPYHDVGFWSGGRKKQDAEGVVTLEQLSKTLVGFTGPANYAQFDHIADTNVPFFRFAMGYQS</sequence>
<comment type="caution">
    <text evidence="1">The sequence shown here is derived from an EMBL/GenBank/DDBJ whole genome shotgun (WGS) entry which is preliminary data.</text>
</comment>
<proteinExistence type="predicted"/>
<protein>
    <submittedName>
        <fullName evidence="1">Uncharacterized protein</fullName>
    </submittedName>
</protein>
<reference evidence="1 2" key="1">
    <citation type="submission" date="2018-05" db="EMBL/GenBank/DDBJ databases">
        <title>Draft genome sequence of Scytalidium lignicola DSM 105466, a ubiquitous saprotrophic fungus.</title>
        <authorList>
            <person name="Buettner E."/>
            <person name="Gebauer A.M."/>
            <person name="Hofrichter M."/>
            <person name="Liers C."/>
            <person name="Kellner H."/>
        </authorList>
    </citation>
    <scope>NUCLEOTIDE SEQUENCE [LARGE SCALE GENOMIC DNA]</scope>
    <source>
        <strain evidence="1 2">DSM 105466</strain>
    </source>
</reference>
<evidence type="ECO:0000313" key="2">
    <source>
        <dbReference type="Proteomes" id="UP000258309"/>
    </source>
</evidence>
<name>A0A3E2HM35_SCYLI</name>
<gene>
    <name evidence="1" type="ORF">B7463_g1888</name>
</gene>
<evidence type="ECO:0000313" key="1">
    <source>
        <dbReference type="EMBL" id="RFU34440.1"/>
    </source>
</evidence>
<accession>A0A3E2HM35</accession>
<feature type="non-terminal residue" evidence="1">
    <location>
        <position position="1"/>
    </location>
</feature>
<feature type="non-terminal residue" evidence="1">
    <location>
        <position position="302"/>
    </location>
</feature>
<dbReference type="Proteomes" id="UP000258309">
    <property type="component" value="Unassembled WGS sequence"/>
</dbReference>
<organism evidence="1 2">
    <name type="scientific">Scytalidium lignicola</name>
    <name type="common">Hyphomycete</name>
    <dbReference type="NCBI Taxonomy" id="5539"/>
    <lineage>
        <taxon>Eukaryota</taxon>
        <taxon>Fungi</taxon>
        <taxon>Dikarya</taxon>
        <taxon>Ascomycota</taxon>
        <taxon>Pezizomycotina</taxon>
        <taxon>Leotiomycetes</taxon>
        <taxon>Leotiomycetes incertae sedis</taxon>
        <taxon>Scytalidium</taxon>
    </lineage>
</organism>
<keyword evidence="2" id="KW-1185">Reference proteome</keyword>
<dbReference type="OrthoDB" id="3558864at2759"/>
<dbReference type="OMA" id="WLENSSP"/>